<evidence type="ECO:0000256" key="7">
    <source>
        <dbReference type="ARBA" id="ARBA00023002"/>
    </source>
</evidence>
<evidence type="ECO:0000256" key="11">
    <source>
        <dbReference type="PIRSR" id="PIRSR602401-1"/>
    </source>
</evidence>
<dbReference type="InterPro" id="IPR036396">
    <property type="entry name" value="Cyt_P450_sf"/>
</dbReference>
<dbReference type="FunFam" id="1.10.630.10:FF:000029">
    <property type="entry name" value="Cytochrome P450 734A1"/>
    <property type="match status" value="1"/>
</dbReference>
<dbReference type="Pfam" id="PF00067">
    <property type="entry name" value="p450"/>
    <property type="match status" value="1"/>
</dbReference>
<keyword evidence="10 12" id="KW-0472">Membrane</keyword>
<evidence type="ECO:0000256" key="9">
    <source>
        <dbReference type="ARBA" id="ARBA00023033"/>
    </source>
</evidence>
<dbReference type="EMBL" id="JANAVB010010597">
    <property type="protein sequence ID" value="KAJ6838811.1"/>
    <property type="molecule type" value="Genomic_DNA"/>
</dbReference>
<evidence type="ECO:0000256" key="1">
    <source>
        <dbReference type="ARBA" id="ARBA00004167"/>
    </source>
</evidence>
<feature type="binding site" description="axial binding residue" evidence="11">
    <location>
        <position position="455"/>
    </location>
    <ligand>
        <name>heme</name>
        <dbReference type="ChEBI" id="CHEBI:30413"/>
    </ligand>
    <ligandPart>
        <name>Fe</name>
        <dbReference type="ChEBI" id="CHEBI:18248"/>
    </ligandPart>
</feature>
<dbReference type="GO" id="GO:0016020">
    <property type="term" value="C:membrane"/>
    <property type="evidence" value="ECO:0007669"/>
    <property type="project" value="UniProtKB-SubCell"/>
</dbReference>
<keyword evidence="4 12" id="KW-0812">Transmembrane</keyword>
<dbReference type="SUPFAM" id="SSF48264">
    <property type="entry name" value="Cytochrome P450"/>
    <property type="match status" value="1"/>
</dbReference>
<keyword evidence="7" id="KW-0560">Oxidoreductase</keyword>
<dbReference type="GO" id="GO:0020037">
    <property type="term" value="F:heme binding"/>
    <property type="evidence" value="ECO:0007669"/>
    <property type="project" value="InterPro"/>
</dbReference>
<dbReference type="GO" id="GO:0004497">
    <property type="term" value="F:monooxygenase activity"/>
    <property type="evidence" value="ECO:0007669"/>
    <property type="project" value="UniProtKB-KW"/>
</dbReference>
<dbReference type="GO" id="GO:0016705">
    <property type="term" value="F:oxidoreductase activity, acting on paired donors, with incorporation or reduction of molecular oxygen"/>
    <property type="evidence" value="ECO:0007669"/>
    <property type="project" value="InterPro"/>
</dbReference>
<evidence type="ECO:0000256" key="2">
    <source>
        <dbReference type="ARBA" id="ARBA00010617"/>
    </source>
</evidence>
<keyword evidence="14" id="KW-1185">Reference proteome</keyword>
<evidence type="ECO:0000256" key="6">
    <source>
        <dbReference type="ARBA" id="ARBA00022989"/>
    </source>
</evidence>
<evidence type="ECO:0000256" key="3">
    <source>
        <dbReference type="ARBA" id="ARBA00022617"/>
    </source>
</evidence>
<dbReference type="InterPro" id="IPR001128">
    <property type="entry name" value="Cyt_P450"/>
</dbReference>
<reference evidence="13" key="2">
    <citation type="submission" date="2023-04" db="EMBL/GenBank/DDBJ databases">
        <authorList>
            <person name="Bruccoleri R.E."/>
            <person name="Oakeley E.J."/>
            <person name="Faust A.-M."/>
            <person name="Dessus-Babus S."/>
            <person name="Altorfer M."/>
            <person name="Burckhardt D."/>
            <person name="Oertli M."/>
            <person name="Naumann U."/>
            <person name="Petersen F."/>
            <person name="Wong J."/>
        </authorList>
    </citation>
    <scope>NUCLEOTIDE SEQUENCE</scope>
    <source>
        <strain evidence="13">GSM-AAB239-AS_SAM_17_03QT</strain>
        <tissue evidence="13">Leaf</tissue>
    </source>
</reference>
<dbReference type="Proteomes" id="UP001140949">
    <property type="component" value="Unassembled WGS sequence"/>
</dbReference>
<dbReference type="GO" id="GO:0005506">
    <property type="term" value="F:iron ion binding"/>
    <property type="evidence" value="ECO:0007669"/>
    <property type="project" value="InterPro"/>
</dbReference>
<dbReference type="PANTHER" id="PTHR24282:SF211">
    <property type="entry name" value="CYTOCHROME P450-RELATED"/>
    <property type="match status" value="1"/>
</dbReference>
<evidence type="ECO:0000256" key="4">
    <source>
        <dbReference type="ARBA" id="ARBA00022692"/>
    </source>
</evidence>
<organism evidence="13 14">
    <name type="scientific">Iris pallida</name>
    <name type="common">Sweet iris</name>
    <dbReference type="NCBI Taxonomy" id="29817"/>
    <lineage>
        <taxon>Eukaryota</taxon>
        <taxon>Viridiplantae</taxon>
        <taxon>Streptophyta</taxon>
        <taxon>Embryophyta</taxon>
        <taxon>Tracheophyta</taxon>
        <taxon>Spermatophyta</taxon>
        <taxon>Magnoliopsida</taxon>
        <taxon>Liliopsida</taxon>
        <taxon>Asparagales</taxon>
        <taxon>Iridaceae</taxon>
        <taxon>Iridoideae</taxon>
        <taxon>Irideae</taxon>
        <taxon>Iris</taxon>
    </lineage>
</organism>
<dbReference type="InterPro" id="IPR050665">
    <property type="entry name" value="Cytochrome_P450_Monooxygen"/>
</dbReference>
<dbReference type="PANTHER" id="PTHR24282">
    <property type="entry name" value="CYTOCHROME P450 FAMILY MEMBER"/>
    <property type="match status" value="1"/>
</dbReference>
<reference evidence="13" key="1">
    <citation type="journal article" date="2023" name="GigaByte">
        <title>Genome assembly of the bearded iris, Iris pallida Lam.</title>
        <authorList>
            <person name="Bruccoleri R.E."/>
            <person name="Oakeley E.J."/>
            <person name="Faust A.M.E."/>
            <person name="Altorfer M."/>
            <person name="Dessus-Babus S."/>
            <person name="Burckhardt D."/>
            <person name="Oertli M."/>
            <person name="Naumann U."/>
            <person name="Petersen F."/>
            <person name="Wong J."/>
        </authorList>
    </citation>
    <scope>NUCLEOTIDE SEQUENCE</scope>
    <source>
        <strain evidence="13">GSM-AAB239-AS_SAM_17_03QT</strain>
    </source>
</reference>
<dbReference type="AlphaFoldDB" id="A0AAX6HE08"/>
<comment type="similarity">
    <text evidence="2">Belongs to the cytochrome P450 family.</text>
</comment>
<gene>
    <name evidence="13" type="ORF">M6B38_319180</name>
</gene>
<evidence type="ECO:0000313" key="13">
    <source>
        <dbReference type="EMBL" id="KAJ6838811.1"/>
    </source>
</evidence>
<comment type="cofactor">
    <cofactor evidence="11">
        <name>heme</name>
        <dbReference type="ChEBI" id="CHEBI:30413"/>
    </cofactor>
</comment>
<dbReference type="GO" id="GO:0008202">
    <property type="term" value="P:steroid metabolic process"/>
    <property type="evidence" value="ECO:0007669"/>
    <property type="project" value="UniProtKB-ARBA"/>
</dbReference>
<comment type="subcellular location">
    <subcellularLocation>
        <location evidence="1">Membrane</location>
        <topology evidence="1">Single-pass membrane protein</topology>
    </subcellularLocation>
</comment>
<dbReference type="InterPro" id="IPR002401">
    <property type="entry name" value="Cyt_P450_E_grp-I"/>
</dbReference>
<keyword evidence="3 11" id="KW-0349">Heme</keyword>
<proteinExistence type="inferred from homology"/>
<dbReference type="Gene3D" id="1.10.630.10">
    <property type="entry name" value="Cytochrome P450"/>
    <property type="match status" value="1"/>
</dbReference>
<dbReference type="PRINTS" id="PR00385">
    <property type="entry name" value="P450"/>
</dbReference>
<evidence type="ECO:0000256" key="8">
    <source>
        <dbReference type="ARBA" id="ARBA00023004"/>
    </source>
</evidence>
<accession>A0AAX6HE08</accession>
<protein>
    <submittedName>
        <fullName evidence="13">Cytochrome P450 734A1</fullName>
    </submittedName>
</protein>
<keyword evidence="6 12" id="KW-1133">Transmembrane helix</keyword>
<name>A0AAX6HE08_IRIPA</name>
<keyword evidence="5 11" id="KW-0479">Metal-binding</keyword>
<feature type="transmembrane region" description="Helical" evidence="12">
    <location>
        <begin position="6"/>
        <end position="24"/>
    </location>
</feature>
<sequence length="507" mass="57752">MHYHHHYYYYFVPPLLALSLLHLLKKFLWTPYRIRAHFARQGVRGPDPRPLSGNARDIRDLISKAQSAPIRPFAHDIVGRVAPHYAEWSGRFGRTFLYWFGSRPRLAVADPDAIRAVMTNLDGSFGKVGFNRLSRQLFGEGLVGLKGEEWARRRKLLNPAFNMERVKSWIPEIATTTSNMLKKWEVQCGDSNEFEIDVHKEFHNLLADVISRVLFGSSFEEGRQIFHMQEEQMLLVSLAIRSVYIPGFRFLPTPNNRKRWRLNKEIRKLLLKLIQMNGEKCESSKNLLGLMISASKNGGEGIKLGIEEIIDECKGFYFAGKETTANFLTWTVLLLSLHQDWQTKAREEVRTVCGTHEFPNAEDLNGLKLVSMVLKETLRLYPPAVMINRMASRDVKLGGLFVPAGTFLYMPTLAVHHDVEIWGSDANEFNPSRFASTKGQHLGSFYPFGIGPNICIGQNLATVEAKIAIAMILQRFTFTLSPTYVHAPMLLLTLQPQYGAQVVFTKI</sequence>
<evidence type="ECO:0000256" key="12">
    <source>
        <dbReference type="SAM" id="Phobius"/>
    </source>
</evidence>
<keyword evidence="9" id="KW-0503">Monooxygenase</keyword>
<evidence type="ECO:0000313" key="14">
    <source>
        <dbReference type="Proteomes" id="UP001140949"/>
    </source>
</evidence>
<dbReference type="PRINTS" id="PR00463">
    <property type="entry name" value="EP450I"/>
</dbReference>
<evidence type="ECO:0000256" key="10">
    <source>
        <dbReference type="ARBA" id="ARBA00023136"/>
    </source>
</evidence>
<keyword evidence="8 11" id="KW-0408">Iron</keyword>
<evidence type="ECO:0000256" key="5">
    <source>
        <dbReference type="ARBA" id="ARBA00022723"/>
    </source>
</evidence>
<comment type="caution">
    <text evidence="13">The sequence shown here is derived from an EMBL/GenBank/DDBJ whole genome shotgun (WGS) entry which is preliminary data.</text>
</comment>